<sequence length="336" mass="37961">MENFMEISDARTIPVSEYLESVTDPLRRAAIASVFEQARSALELMRVRFSVDVPVPEIFVLTTDEIKAQANPLGLIVVSQGMIKHCFDTAIPSSKVKAGNEDYLDGLPDLFPQIGLTWVLAHEYAHLFRAHHQVQIELGSHDHVLRAFEHDADLCAAAAVYRAVQQWLPGVQDIDIRCYVIYALFWIITTFPNTNDGAGVHPSFSERFFQILLKLTTMQAMPGDVLDLDVNLPATANRGDALRNVAIACETAYLAKAPGTKNDFFMQWHEYFKSYGHIAIINEWIMVSPFVEKHSHTTADMQRHASVVPMTMSDIARLEKAERKRHRRAQARSRTQ</sequence>
<keyword evidence="2" id="KW-1185">Reference proteome</keyword>
<dbReference type="Proteomes" id="UP000886848">
    <property type="component" value="Chromosome"/>
</dbReference>
<dbReference type="RefSeq" id="WP_217856144.1">
    <property type="nucleotide sequence ID" value="NZ_CP077079.1"/>
</dbReference>
<dbReference type="EMBL" id="CP077079">
    <property type="protein sequence ID" value="QXH69386.1"/>
    <property type="molecule type" value="Genomic_DNA"/>
</dbReference>
<evidence type="ECO:0000313" key="1">
    <source>
        <dbReference type="EMBL" id="QXH69386.1"/>
    </source>
</evidence>
<name>A0ABX8P7P1_9PSED</name>
<organism evidence="1 2">
    <name type="scientific">Pseudomonas asgharzadehiana</name>
    <dbReference type="NCBI Taxonomy" id="2842349"/>
    <lineage>
        <taxon>Bacteria</taxon>
        <taxon>Pseudomonadati</taxon>
        <taxon>Pseudomonadota</taxon>
        <taxon>Gammaproteobacteria</taxon>
        <taxon>Pseudomonadales</taxon>
        <taxon>Pseudomonadaceae</taxon>
        <taxon>Pseudomonas</taxon>
    </lineage>
</organism>
<reference evidence="1" key="1">
    <citation type="journal article" date="2021" name="Microorganisms">
        <title>The Ever-Expanding Pseudomonas Genus: Description of 43 New Species and Partition of the Pseudomonas putida Group.</title>
        <authorList>
            <person name="Girard L."/>
            <person name="Lood C."/>
            <person name="Hofte M."/>
            <person name="Vandamme P."/>
            <person name="Rokni-Zadeh H."/>
            <person name="van Noort V."/>
            <person name="Lavigne R."/>
            <person name="De Mot R."/>
        </authorList>
    </citation>
    <scope>NUCLEOTIDE SEQUENCE</scope>
    <source>
        <strain evidence="1">SWRI132</strain>
    </source>
</reference>
<evidence type="ECO:0000313" key="2">
    <source>
        <dbReference type="Proteomes" id="UP000886848"/>
    </source>
</evidence>
<protein>
    <submittedName>
        <fullName evidence="1">Uncharacterized protein</fullName>
    </submittedName>
</protein>
<gene>
    <name evidence="1" type="ORF">KSS96_10845</name>
</gene>
<proteinExistence type="predicted"/>
<accession>A0ABX8P7P1</accession>